<dbReference type="Proteomes" id="UP000019402">
    <property type="component" value="Unassembled WGS sequence"/>
</dbReference>
<name>W7Y144_9BACT</name>
<accession>W7Y144</accession>
<dbReference type="OrthoDB" id="1120869at2"/>
<gene>
    <name evidence="1" type="ORF">JCM21142_93347</name>
</gene>
<evidence type="ECO:0000313" key="2">
    <source>
        <dbReference type="Proteomes" id="UP000019402"/>
    </source>
</evidence>
<organism evidence="1 2">
    <name type="scientific">Saccharicrinis fermentans DSM 9555 = JCM 21142</name>
    <dbReference type="NCBI Taxonomy" id="869213"/>
    <lineage>
        <taxon>Bacteria</taxon>
        <taxon>Pseudomonadati</taxon>
        <taxon>Bacteroidota</taxon>
        <taxon>Bacteroidia</taxon>
        <taxon>Marinilabiliales</taxon>
        <taxon>Marinilabiliaceae</taxon>
        <taxon>Saccharicrinis</taxon>
    </lineage>
</organism>
<reference evidence="1 2" key="1">
    <citation type="journal article" date="2014" name="Genome Announc.">
        <title>Draft Genome Sequence of Cytophaga fermentans JCM 21142T, a Facultative Anaerobe Isolated from Marine Mud.</title>
        <authorList>
            <person name="Starns D."/>
            <person name="Oshima K."/>
            <person name="Suda W."/>
            <person name="Iino T."/>
            <person name="Yuki M."/>
            <person name="Inoue J."/>
            <person name="Kitamura K."/>
            <person name="Iida T."/>
            <person name="Darby A."/>
            <person name="Hattori M."/>
            <person name="Ohkuma M."/>
        </authorList>
    </citation>
    <scope>NUCLEOTIDE SEQUENCE [LARGE SCALE GENOMIC DNA]</scope>
    <source>
        <strain evidence="1 2">JCM 21142</strain>
    </source>
</reference>
<comment type="caution">
    <text evidence="1">The sequence shown here is derived from an EMBL/GenBank/DDBJ whole genome shotgun (WGS) entry which is preliminary data.</text>
</comment>
<dbReference type="AlphaFoldDB" id="W7Y144"/>
<evidence type="ECO:0000313" key="1">
    <source>
        <dbReference type="EMBL" id="GAF04635.1"/>
    </source>
</evidence>
<dbReference type="EMBL" id="BAMD01000051">
    <property type="protein sequence ID" value="GAF04635.1"/>
    <property type="molecule type" value="Genomic_DNA"/>
</dbReference>
<dbReference type="STRING" id="869213.GCA_000517085_01058"/>
<protein>
    <submittedName>
        <fullName evidence="1">Uncharacterized protein</fullName>
    </submittedName>
</protein>
<sequence>MTQEELIPILSDTIDSKLFRMVKMAENAGFGFDKIESNWQDYNQMAPEYDLAFDSTIVKLTLSADKVSFEKTEYGIGSDKNDKEFGLGSA</sequence>
<keyword evidence="2" id="KW-1185">Reference proteome</keyword>
<dbReference type="RefSeq" id="WP_027470974.1">
    <property type="nucleotide sequence ID" value="NZ_BAMD01000051.1"/>
</dbReference>
<proteinExistence type="predicted"/>